<organism evidence="7 8">
    <name type="scientific">Rhizobium loti</name>
    <name type="common">Mesorhizobium loti</name>
    <dbReference type="NCBI Taxonomy" id="381"/>
    <lineage>
        <taxon>Bacteria</taxon>
        <taxon>Pseudomonadati</taxon>
        <taxon>Pseudomonadota</taxon>
        <taxon>Alphaproteobacteria</taxon>
        <taxon>Hyphomicrobiales</taxon>
        <taxon>Phyllobacteriaceae</taxon>
        <taxon>Mesorhizobium</taxon>
    </lineage>
</organism>
<dbReference type="InterPro" id="IPR016181">
    <property type="entry name" value="Acyl_CoA_acyltransferase"/>
</dbReference>
<comment type="caution">
    <text evidence="7">The sequence shown here is derived from an EMBL/GenBank/DDBJ whole genome shotgun (WGS) entry which is preliminary data.</text>
</comment>
<evidence type="ECO:0000256" key="4">
    <source>
        <dbReference type="ARBA" id="ARBA00022929"/>
    </source>
</evidence>
<keyword evidence="4 5" id="KW-0071">Autoinducer synthesis</keyword>
<protein>
    <recommendedName>
        <fullName evidence="6">Acyl-homoserine-lactone synthase</fullName>
        <ecNumber evidence="6">2.3.1.184</ecNumber>
    </recommendedName>
    <alternativeName>
        <fullName evidence="6">Autoinducer synthesis protein</fullName>
    </alternativeName>
</protein>
<evidence type="ECO:0000313" key="7">
    <source>
        <dbReference type="EMBL" id="KUM26995.1"/>
    </source>
</evidence>
<dbReference type="Gene3D" id="3.40.630.30">
    <property type="match status" value="1"/>
</dbReference>
<dbReference type="EMBL" id="LPWA01000100">
    <property type="protein sequence ID" value="KUM26995.1"/>
    <property type="molecule type" value="Genomic_DNA"/>
</dbReference>
<proteinExistence type="inferred from homology"/>
<keyword evidence="3 6" id="KW-0949">S-adenosyl-L-methionine</keyword>
<evidence type="ECO:0000256" key="1">
    <source>
        <dbReference type="ARBA" id="ARBA00022654"/>
    </source>
</evidence>
<dbReference type="PANTHER" id="PTHR39322">
    <property type="entry name" value="ACYL-HOMOSERINE-LACTONE SYNTHASE"/>
    <property type="match status" value="1"/>
</dbReference>
<comment type="catalytic activity">
    <reaction evidence="6">
        <text>a fatty acyl-[ACP] + S-adenosyl-L-methionine = an N-acyl-L-homoserine lactone + S-methyl-5'-thioadenosine + holo-[ACP] + H(+)</text>
        <dbReference type="Rhea" id="RHEA:10096"/>
        <dbReference type="Rhea" id="RHEA-COMP:9685"/>
        <dbReference type="Rhea" id="RHEA-COMP:14125"/>
        <dbReference type="ChEBI" id="CHEBI:15378"/>
        <dbReference type="ChEBI" id="CHEBI:17509"/>
        <dbReference type="ChEBI" id="CHEBI:55474"/>
        <dbReference type="ChEBI" id="CHEBI:59789"/>
        <dbReference type="ChEBI" id="CHEBI:64479"/>
        <dbReference type="ChEBI" id="CHEBI:138651"/>
        <dbReference type="EC" id="2.3.1.184"/>
    </reaction>
</comment>
<dbReference type="OrthoDB" id="6169313at2"/>
<accession>A0A101KTZ9</accession>
<evidence type="ECO:0000256" key="5">
    <source>
        <dbReference type="PROSITE-ProRule" id="PRU00533"/>
    </source>
</evidence>
<evidence type="ECO:0000256" key="3">
    <source>
        <dbReference type="ARBA" id="ARBA00022691"/>
    </source>
</evidence>
<dbReference type="InterPro" id="IPR001690">
    <property type="entry name" value="Autoind_synthase"/>
</dbReference>
<dbReference type="Pfam" id="PF00765">
    <property type="entry name" value="Autoind_synth"/>
    <property type="match status" value="1"/>
</dbReference>
<name>A0A101KTZ9_RHILI</name>
<dbReference type="GO" id="GO:0009372">
    <property type="term" value="P:quorum sensing"/>
    <property type="evidence" value="ECO:0007669"/>
    <property type="project" value="UniProtKB-UniRule"/>
</dbReference>
<dbReference type="GO" id="GO:0007165">
    <property type="term" value="P:signal transduction"/>
    <property type="evidence" value="ECO:0007669"/>
    <property type="project" value="TreeGrafter"/>
</dbReference>
<dbReference type="GO" id="GO:0061579">
    <property type="term" value="F:N-acyl homoserine lactone synthase activity"/>
    <property type="evidence" value="ECO:0007669"/>
    <property type="project" value="UniProtKB-UniRule"/>
</dbReference>
<dbReference type="PRINTS" id="PR01549">
    <property type="entry name" value="AUTOINDCRSYN"/>
</dbReference>
<evidence type="ECO:0000313" key="8">
    <source>
        <dbReference type="Proteomes" id="UP000053176"/>
    </source>
</evidence>
<gene>
    <name evidence="7" type="ORF">AU467_18705</name>
</gene>
<keyword evidence="2 6" id="KW-0808">Transferase</keyword>
<dbReference type="AlphaFoldDB" id="A0A101KTZ9"/>
<dbReference type="Proteomes" id="UP000053176">
    <property type="component" value="Unassembled WGS sequence"/>
</dbReference>
<dbReference type="PROSITE" id="PS51187">
    <property type="entry name" value="AUTOINDUCER_SYNTH_2"/>
    <property type="match status" value="1"/>
</dbReference>
<comment type="similarity">
    <text evidence="5 6">Belongs to the autoinducer synthase family.</text>
</comment>
<dbReference type="EC" id="2.3.1.184" evidence="6"/>
<dbReference type="SUPFAM" id="SSF55729">
    <property type="entry name" value="Acyl-CoA N-acyltransferases (Nat)"/>
    <property type="match status" value="1"/>
</dbReference>
<reference evidence="7 8" key="1">
    <citation type="submission" date="2015-12" db="EMBL/GenBank/DDBJ databases">
        <title>Draft genome sequence of Mesorhizobium sp. UFLA 01-765, a multitolerant efficient symbiont and plant-growth promoting strain isolated from Zn-mining soil using Leucaena leucocephala as a trap plant.</title>
        <authorList>
            <person name="Rangel W.M."/>
            <person name="Thijs S."/>
            <person name="Longatti S.M."/>
            <person name="Moreira F.M."/>
            <person name="Weyens N."/>
            <person name="Vangronsveld J."/>
            <person name="Van Hamme J.D."/>
            <person name="Bottos E.M."/>
            <person name="Rineau F."/>
        </authorList>
    </citation>
    <scope>NUCLEOTIDE SEQUENCE [LARGE SCALE GENOMIC DNA]</scope>
    <source>
        <strain evidence="7 8">UFLA 01-765</strain>
    </source>
</reference>
<evidence type="ECO:0000256" key="6">
    <source>
        <dbReference type="RuleBase" id="RU361135"/>
    </source>
</evidence>
<dbReference type="PANTHER" id="PTHR39322:SF1">
    <property type="entry name" value="ISOVALERYL-HOMOSERINE LACTONE SYNTHASE"/>
    <property type="match status" value="1"/>
</dbReference>
<sequence>MMQLITPEFYGEFAGELKEMHGLRYRVFKEKLDWEVDTKDQMEADALDGQMPVYLLLRGFDWRIRGCVRLLPSTGPTRVRDTFPVLLGAHILPSTPDIWKSRRFALDFPASAPTAARGLAQVTYELFAGMIEFGLAKDLTQVVTITDMRMERILRCATWPLSRIALPQPSGKTRAVAGFLEISDTTLRRIRRRERVSGPVLWQPVLERSV</sequence>
<keyword evidence="1 5" id="KW-0673">Quorum sensing</keyword>
<evidence type="ECO:0000256" key="2">
    <source>
        <dbReference type="ARBA" id="ARBA00022679"/>
    </source>
</evidence>